<dbReference type="GO" id="GO:0005524">
    <property type="term" value="F:ATP binding"/>
    <property type="evidence" value="ECO:0007669"/>
    <property type="project" value="UniProtKB-UniRule"/>
</dbReference>
<keyword evidence="13" id="KW-0963">Cytoplasm</keyword>
<evidence type="ECO:0000313" key="17">
    <source>
        <dbReference type="Proteomes" id="UP000256388"/>
    </source>
</evidence>
<evidence type="ECO:0000259" key="15">
    <source>
        <dbReference type="Pfam" id="PF08544"/>
    </source>
</evidence>
<feature type="binding site" evidence="13">
    <location>
        <begin position="92"/>
        <end position="102"/>
    </location>
    <ligand>
        <name>ATP</name>
        <dbReference type="ChEBI" id="CHEBI:30616"/>
    </ligand>
</feature>
<keyword evidence="5 13" id="KW-0028">Amino-acid biosynthesis</keyword>
<feature type="domain" description="GHMP kinase C-terminal" evidence="15">
    <location>
        <begin position="208"/>
        <end position="276"/>
    </location>
</feature>
<dbReference type="OrthoDB" id="9769912at2"/>
<dbReference type="PANTHER" id="PTHR20861:SF1">
    <property type="entry name" value="HOMOSERINE KINASE"/>
    <property type="match status" value="1"/>
</dbReference>
<dbReference type="PIRSF" id="PIRSF000676">
    <property type="entry name" value="Homoser_kin"/>
    <property type="match status" value="1"/>
</dbReference>
<keyword evidence="17" id="KW-1185">Reference proteome</keyword>
<dbReference type="HAMAP" id="MF_00384">
    <property type="entry name" value="Homoser_kinase"/>
    <property type="match status" value="1"/>
</dbReference>
<evidence type="ECO:0000256" key="11">
    <source>
        <dbReference type="ARBA" id="ARBA00049375"/>
    </source>
</evidence>
<dbReference type="PROSITE" id="PS00627">
    <property type="entry name" value="GHMP_KINASES_ATP"/>
    <property type="match status" value="1"/>
</dbReference>
<evidence type="ECO:0000256" key="2">
    <source>
        <dbReference type="ARBA" id="ARBA00007370"/>
    </source>
</evidence>
<dbReference type="Pfam" id="PF08544">
    <property type="entry name" value="GHMP_kinases_C"/>
    <property type="match status" value="1"/>
</dbReference>
<dbReference type="EMBL" id="QUMS01000001">
    <property type="protein sequence ID" value="REG11071.1"/>
    <property type="molecule type" value="Genomic_DNA"/>
</dbReference>
<keyword evidence="7 13" id="KW-0791">Threonine biosynthesis</keyword>
<reference evidence="16 17" key="1">
    <citation type="submission" date="2018-08" db="EMBL/GenBank/DDBJ databases">
        <title>Genomic Encyclopedia of Type Strains, Phase IV (KMG-IV): sequencing the most valuable type-strain genomes for metagenomic binning, comparative biology and taxonomic classification.</title>
        <authorList>
            <person name="Goeker M."/>
        </authorList>
    </citation>
    <scope>NUCLEOTIDE SEQUENCE [LARGE SCALE GENOMIC DNA]</scope>
    <source>
        <strain evidence="16 17">DSM 23923</strain>
    </source>
</reference>
<name>A0A347ZSS5_9CHLR</name>
<evidence type="ECO:0000256" key="13">
    <source>
        <dbReference type="HAMAP-Rule" id="MF_00384"/>
    </source>
</evidence>
<comment type="caution">
    <text evidence="16">The sequence shown here is derived from an EMBL/GenBank/DDBJ whole genome shotgun (WGS) entry which is preliminary data.</text>
</comment>
<dbReference type="PANTHER" id="PTHR20861">
    <property type="entry name" value="HOMOSERINE/4-DIPHOSPHOCYTIDYL-2-C-METHYL-D-ERYTHRITOL KINASE"/>
    <property type="match status" value="1"/>
</dbReference>
<sequence length="301" mass="31901">MTELNPVCVRVPATTANLGPGFDCLGLALDIWNEVQFTPVEKGYSVEIEGEGARQLARDRSNLIFQAAEKLFKLEGVAFPTGLSLRCRNAIPISSGLGSSASAIITGLLGARRMLKSSISNANLLSLAADFEGHADNVAACLMGGLVAAVRTENGWLAEKIPMQPLHAVIVLPDIQLSTQQARAALPDTISRTDAVTNIGRAVLLVNALRDGHRDLFRTAMQDCLHQPYRLDLMPGASDALQAAYDAGAYGAALSGAGPSLLAFADERFEEIGKTMQNAFTAKGIDSRIFITYSTNVGAAI</sequence>
<dbReference type="InterPro" id="IPR006204">
    <property type="entry name" value="GHMP_kinase_N_dom"/>
</dbReference>
<evidence type="ECO:0000259" key="14">
    <source>
        <dbReference type="Pfam" id="PF00288"/>
    </source>
</evidence>
<dbReference type="GO" id="GO:0009088">
    <property type="term" value="P:threonine biosynthetic process"/>
    <property type="evidence" value="ECO:0007669"/>
    <property type="project" value="UniProtKB-UniRule"/>
</dbReference>
<evidence type="ECO:0000256" key="10">
    <source>
        <dbReference type="ARBA" id="ARBA00022840"/>
    </source>
</evidence>
<protein>
    <recommendedName>
        <fullName evidence="4 13">Homoserine kinase</fullName>
        <shortName evidence="13">HK</shortName>
        <shortName evidence="13">HSK</shortName>
        <ecNumber evidence="3 13">2.7.1.39</ecNumber>
    </recommendedName>
</protein>
<gene>
    <name evidence="13" type="primary">thrB</name>
    <name evidence="16" type="ORF">DFR64_0944</name>
</gene>
<dbReference type="InterPro" id="IPR036554">
    <property type="entry name" value="GHMP_kinase_C_sf"/>
</dbReference>
<evidence type="ECO:0000256" key="12">
    <source>
        <dbReference type="ARBA" id="ARBA00049954"/>
    </source>
</evidence>
<dbReference type="NCBIfam" id="NF002288">
    <property type="entry name" value="PRK01212.1-4"/>
    <property type="match status" value="1"/>
</dbReference>
<keyword evidence="6 13" id="KW-0808">Transferase</keyword>
<accession>A0A347ZSS5</accession>
<dbReference type="NCBIfam" id="TIGR00191">
    <property type="entry name" value="thrB"/>
    <property type="match status" value="1"/>
</dbReference>
<dbReference type="InterPro" id="IPR006203">
    <property type="entry name" value="GHMP_knse_ATP-bd_CS"/>
</dbReference>
<feature type="domain" description="GHMP kinase N-terminal" evidence="14">
    <location>
        <begin position="62"/>
        <end position="145"/>
    </location>
</feature>
<evidence type="ECO:0000256" key="9">
    <source>
        <dbReference type="ARBA" id="ARBA00022777"/>
    </source>
</evidence>
<dbReference type="InterPro" id="IPR013750">
    <property type="entry name" value="GHMP_kinase_C_dom"/>
</dbReference>
<dbReference type="EC" id="2.7.1.39" evidence="3 13"/>
<dbReference type="Gene3D" id="3.30.70.890">
    <property type="entry name" value="GHMP kinase, C-terminal domain"/>
    <property type="match status" value="1"/>
</dbReference>
<comment type="similarity">
    <text evidence="2 13">Belongs to the GHMP kinase family. Homoserine kinase subfamily.</text>
</comment>
<comment type="catalytic activity">
    <reaction evidence="11 13">
        <text>L-homoserine + ATP = O-phospho-L-homoserine + ADP + H(+)</text>
        <dbReference type="Rhea" id="RHEA:13985"/>
        <dbReference type="ChEBI" id="CHEBI:15378"/>
        <dbReference type="ChEBI" id="CHEBI:30616"/>
        <dbReference type="ChEBI" id="CHEBI:57476"/>
        <dbReference type="ChEBI" id="CHEBI:57590"/>
        <dbReference type="ChEBI" id="CHEBI:456216"/>
        <dbReference type="EC" id="2.7.1.39"/>
    </reaction>
</comment>
<dbReference type="SUPFAM" id="SSF55060">
    <property type="entry name" value="GHMP Kinase, C-terminal domain"/>
    <property type="match status" value="1"/>
</dbReference>
<dbReference type="PRINTS" id="PR00958">
    <property type="entry name" value="HOMSERKINASE"/>
</dbReference>
<dbReference type="GO" id="GO:0005737">
    <property type="term" value="C:cytoplasm"/>
    <property type="evidence" value="ECO:0007669"/>
    <property type="project" value="UniProtKB-SubCell"/>
</dbReference>
<dbReference type="Pfam" id="PF00288">
    <property type="entry name" value="GHMP_kinases_N"/>
    <property type="match status" value="1"/>
</dbReference>
<dbReference type="GO" id="GO:0004413">
    <property type="term" value="F:homoserine kinase activity"/>
    <property type="evidence" value="ECO:0007669"/>
    <property type="project" value="UniProtKB-UniRule"/>
</dbReference>
<keyword evidence="9 13" id="KW-0418">Kinase</keyword>
<evidence type="ECO:0000256" key="8">
    <source>
        <dbReference type="ARBA" id="ARBA00022741"/>
    </source>
</evidence>
<evidence type="ECO:0000256" key="1">
    <source>
        <dbReference type="ARBA" id="ARBA00005015"/>
    </source>
</evidence>
<organism evidence="16 17">
    <name type="scientific">Pelolinea submarina</name>
    <dbReference type="NCBI Taxonomy" id="913107"/>
    <lineage>
        <taxon>Bacteria</taxon>
        <taxon>Bacillati</taxon>
        <taxon>Chloroflexota</taxon>
        <taxon>Anaerolineae</taxon>
        <taxon>Anaerolineales</taxon>
        <taxon>Anaerolineaceae</taxon>
        <taxon>Pelolinea</taxon>
    </lineage>
</organism>
<dbReference type="AlphaFoldDB" id="A0A347ZSS5"/>
<dbReference type="RefSeq" id="WP_116224215.1">
    <property type="nucleotide sequence ID" value="NZ_AP018437.1"/>
</dbReference>
<dbReference type="InterPro" id="IPR020568">
    <property type="entry name" value="Ribosomal_Su5_D2-typ_SF"/>
</dbReference>
<comment type="pathway">
    <text evidence="1 13">Amino-acid biosynthesis; L-threonine biosynthesis; L-threonine from L-aspartate: step 4/5.</text>
</comment>
<dbReference type="Proteomes" id="UP000256388">
    <property type="component" value="Unassembled WGS sequence"/>
</dbReference>
<keyword evidence="8 13" id="KW-0547">Nucleotide-binding</keyword>
<dbReference type="Gene3D" id="3.30.230.10">
    <property type="match status" value="1"/>
</dbReference>
<dbReference type="InterPro" id="IPR000870">
    <property type="entry name" value="Homoserine_kinase"/>
</dbReference>
<evidence type="ECO:0000256" key="3">
    <source>
        <dbReference type="ARBA" id="ARBA00012078"/>
    </source>
</evidence>
<evidence type="ECO:0000256" key="6">
    <source>
        <dbReference type="ARBA" id="ARBA00022679"/>
    </source>
</evidence>
<proteinExistence type="inferred from homology"/>
<comment type="function">
    <text evidence="12 13">Catalyzes the ATP-dependent phosphorylation of L-homoserine to L-homoserine phosphate.</text>
</comment>
<dbReference type="UniPathway" id="UPA00050">
    <property type="reaction ID" value="UER00064"/>
</dbReference>
<keyword evidence="10 13" id="KW-0067">ATP-binding</keyword>
<evidence type="ECO:0000256" key="7">
    <source>
        <dbReference type="ARBA" id="ARBA00022697"/>
    </source>
</evidence>
<comment type="subcellular location">
    <subcellularLocation>
        <location evidence="13">Cytoplasm</location>
    </subcellularLocation>
</comment>
<dbReference type="InterPro" id="IPR014721">
    <property type="entry name" value="Ribsml_uS5_D2-typ_fold_subgr"/>
</dbReference>
<evidence type="ECO:0000313" key="16">
    <source>
        <dbReference type="EMBL" id="REG11071.1"/>
    </source>
</evidence>
<evidence type="ECO:0000256" key="5">
    <source>
        <dbReference type="ARBA" id="ARBA00022605"/>
    </source>
</evidence>
<evidence type="ECO:0000256" key="4">
    <source>
        <dbReference type="ARBA" id="ARBA00017858"/>
    </source>
</evidence>
<dbReference type="SUPFAM" id="SSF54211">
    <property type="entry name" value="Ribosomal protein S5 domain 2-like"/>
    <property type="match status" value="1"/>
</dbReference>